<accession>A0ABW1LLQ0</accession>
<evidence type="ECO:0000313" key="1">
    <source>
        <dbReference type="EMBL" id="MFC6044866.1"/>
    </source>
</evidence>
<comment type="caution">
    <text evidence="1">The sequence shown here is derived from an EMBL/GenBank/DDBJ whole genome shotgun (WGS) entry which is preliminary data.</text>
</comment>
<gene>
    <name evidence="1" type="ORF">ACFPYL_17380</name>
</gene>
<dbReference type="RefSeq" id="WP_379157034.1">
    <property type="nucleotide sequence ID" value="NZ_JBHSRJ010000006.1"/>
</dbReference>
<name>A0ABW1LLQ0_9ACTN</name>
<proteinExistence type="predicted"/>
<reference evidence="2" key="1">
    <citation type="journal article" date="2019" name="Int. J. Syst. Evol. Microbiol.">
        <title>The Global Catalogue of Microorganisms (GCM) 10K type strain sequencing project: providing services to taxonomists for standard genome sequencing and annotation.</title>
        <authorList>
            <consortium name="The Broad Institute Genomics Platform"/>
            <consortium name="The Broad Institute Genome Sequencing Center for Infectious Disease"/>
            <person name="Wu L."/>
            <person name="Ma J."/>
        </authorList>
    </citation>
    <scope>NUCLEOTIDE SEQUENCE [LARGE SCALE GENOMIC DNA]</scope>
    <source>
        <strain evidence="2">CCUG 54522</strain>
    </source>
</reference>
<protein>
    <submittedName>
        <fullName evidence="1">Uncharacterized protein</fullName>
    </submittedName>
</protein>
<keyword evidence="2" id="KW-1185">Reference proteome</keyword>
<sequence length="73" mass="7955">MITIKEQLEAVARADTAIAHLAAHPSTSHSRLGAAHDQLNLVRNLSTRIEVFDAVMAIETSVLEVYGHIPTHD</sequence>
<organism evidence="1 2">
    <name type="scientific">Nocardioides hankookensis</name>
    <dbReference type="NCBI Taxonomy" id="443157"/>
    <lineage>
        <taxon>Bacteria</taxon>
        <taxon>Bacillati</taxon>
        <taxon>Actinomycetota</taxon>
        <taxon>Actinomycetes</taxon>
        <taxon>Propionibacteriales</taxon>
        <taxon>Nocardioidaceae</taxon>
        <taxon>Nocardioides</taxon>
    </lineage>
</organism>
<dbReference type="Proteomes" id="UP001596135">
    <property type="component" value="Unassembled WGS sequence"/>
</dbReference>
<dbReference type="EMBL" id="JBHSRJ010000006">
    <property type="protein sequence ID" value="MFC6044866.1"/>
    <property type="molecule type" value="Genomic_DNA"/>
</dbReference>
<evidence type="ECO:0000313" key="2">
    <source>
        <dbReference type="Proteomes" id="UP001596135"/>
    </source>
</evidence>